<feature type="transmembrane region" description="Helical" evidence="1">
    <location>
        <begin position="163"/>
        <end position="191"/>
    </location>
</feature>
<dbReference type="EMBL" id="LR215039">
    <property type="protein sequence ID" value="VEU76504.1"/>
    <property type="molecule type" value="Genomic_DNA"/>
</dbReference>
<name>A0A449B7E2_9BACT</name>
<keyword evidence="1" id="KW-0812">Transmembrane</keyword>
<dbReference type="AlphaFoldDB" id="A0A449B7E2"/>
<feature type="transmembrane region" description="Helical" evidence="1">
    <location>
        <begin position="42"/>
        <end position="64"/>
    </location>
</feature>
<organism evidence="2 3">
    <name type="scientific">Mycoplasmopsis columboralis</name>
    <dbReference type="NCBI Taxonomy" id="171282"/>
    <lineage>
        <taxon>Bacteria</taxon>
        <taxon>Bacillati</taxon>
        <taxon>Mycoplasmatota</taxon>
        <taxon>Mycoplasmoidales</taxon>
        <taxon>Metamycoplasmataceae</taxon>
        <taxon>Mycoplasmopsis</taxon>
    </lineage>
</organism>
<evidence type="ECO:0000256" key="1">
    <source>
        <dbReference type="SAM" id="Phobius"/>
    </source>
</evidence>
<gene>
    <name evidence="2" type="ORF">NCTC10179_00690</name>
</gene>
<feature type="transmembrane region" description="Helical" evidence="1">
    <location>
        <begin position="99"/>
        <end position="121"/>
    </location>
</feature>
<feature type="transmembrane region" description="Helical" evidence="1">
    <location>
        <begin position="6"/>
        <end position="30"/>
    </location>
</feature>
<protein>
    <submittedName>
        <fullName evidence="2">Uncharacterized protein</fullName>
    </submittedName>
</protein>
<evidence type="ECO:0000313" key="2">
    <source>
        <dbReference type="EMBL" id="VEU76504.1"/>
    </source>
</evidence>
<dbReference type="Proteomes" id="UP000289497">
    <property type="component" value="Chromosome"/>
</dbReference>
<keyword evidence="1" id="KW-0472">Membrane</keyword>
<keyword evidence="1" id="KW-1133">Transmembrane helix</keyword>
<dbReference type="KEGG" id="mcou:NCTC10179_00690"/>
<sequence length="203" mass="23934">MVKTKLKFVFIDLILLSAFIMFWVFYLLALSININHNYSKSLYSYLSGVSLVILFWISFLKLIYSLYLIKQKYISILEMLIPFWYLKSKHLQNNRKIQINNLGVFFIGISMIGFFVMFLLLESSFTFDDKFTNNYLTSGGTYDLSPKWNAHSLYSEKPMLFNWLHGVVSAITVVSLVNTIWAFAYLFWVLISKIIKNQFRKEV</sequence>
<reference evidence="2 3" key="1">
    <citation type="submission" date="2019-01" db="EMBL/GenBank/DDBJ databases">
        <authorList>
            <consortium name="Pathogen Informatics"/>
        </authorList>
    </citation>
    <scope>NUCLEOTIDE SEQUENCE [LARGE SCALE GENOMIC DNA]</scope>
    <source>
        <strain evidence="2 3">NCTC10179</strain>
    </source>
</reference>
<accession>A0A449B7E2</accession>
<keyword evidence="3" id="KW-1185">Reference proteome</keyword>
<proteinExistence type="predicted"/>
<evidence type="ECO:0000313" key="3">
    <source>
        <dbReference type="Proteomes" id="UP000289497"/>
    </source>
</evidence>